<keyword evidence="1" id="KW-0540">Nuclease</keyword>
<keyword evidence="2 5" id="KW-0255">Endonuclease</keyword>
<protein>
    <submittedName>
        <fullName evidence="5">Endonuclease YncB, thermonuclease family</fullName>
    </submittedName>
</protein>
<feature type="domain" description="TNase-like" evidence="4">
    <location>
        <begin position="45"/>
        <end position="174"/>
    </location>
</feature>
<proteinExistence type="predicted"/>
<dbReference type="PROSITE" id="PS50830">
    <property type="entry name" value="TNASE_3"/>
    <property type="match status" value="1"/>
</dbReference>
<dbReference type="Gene3D" id="2.40.50.90">
    <property type="match status" value="1"/>
</dbReference>
<dbReference type="GO" id="GO:0004519">
    <property type="term" value="F:endonuclease activity"/>
    <property type="evidence" value="ECO:0007669"/>
    <property type="project" value="UniProtKB-KW"/>
</dbReference>
<evidence type="ECO:0000313" key="6">
    <source>
        <dbReference type="Proteomes" id="UP000199305"/>
    </source>
</evidence>
<dbReference type="InterPro" id="IPR016071">
    <property type="entry name" value="Staphylococal_nuclease_OB-fold"/>
</dbReference>
<accession>A0A1G9BGU0</accession>
<dbReference type="SUPFAM" id="SSF50199">
    <property type="entry name" value="Staphylococcal nuclease"/>
    <property type="match status" value="1"/>
</dbReference>
<dbReference type="PROSITE" id="PS01284">
    <property type="entry name" value="TNASE_2"/>
    <property type="match status" value="1"/>
</dbReference>
<dbReference type="Pfam" id="PF00565">
    <property type="entry name" value="SNase"/>
    <property type="match status" value="1"/>
</dbReference>
<dbReference type="GO" id="GO:0016787">
    <property type="term" value="F:hydrolase activity"/>
    <property type="evidence" value="ECO:0007669"/>
    <property type="project" value="UniProtKB-KW"/>
</dbReference>
<dbReference type="Proteomes" id="UP000199305">
    <property type="component" value="Unassembled WGS sequence"/>
</dbReference>
<gene>
    <name evidence="5" type="ORF">SAMN05216212_2237</name>
</gene>
<sequence>MNNGKDCRKRAPRAYRGALFCGRLLALLLLLAGTGGRADCVLGPADELVALARVQDGDTLQLADGRRVRLIGVNTPELARDGQQAQPLAAEARQFTERFLADGDLELVYDRDRRDRYGRILAHVYNHRGDSLEAALLSAGLAFHIAVAPNLALAECLASREDEAREAGRGVWAPGTWPVMRAGDIRPGDGGFVLLRGRVEKVDRNRYLWLELDGPVALRLDPEGDYGQMARRDWQGREIEVKGWLVDRGAKYLSRFPQHKRWFIAVDSEFTIEISRK</sequence>
<dbReference type="EMBL" id="FNFH01000004">
    <property type="protein sequence ID" value="SDK38722.1"/>
    <property type="molecule type" value="Genomic_DNA"/>
</dbReference>
<evidence type="ECO:0000259" key="4">
    <source>
        <dbReference type="PROSITE" id="PS50830"/>
    </source>
</evidence>
<name>A0A1G9BGU0_9GAMM</name>
<organism evidence="5 6">
    <name type="scientific">Microbulbifer yueqingensis</name>
    <dbReference type="NCBI Taxonomy" id="658219"/>
    <lineage>
        <taxon>Bacteria</taxon>
        <taxon>Pseudomonadati</taxon>
        <taxon>Pseudomonadota</taxon>
        <taxon>Gammaproteobacteria</taxon>
        <taxon>Cellvibrionales</taxon>
        <taxon>Microbulbiferaceae</taxon>
        <taxon>Microbulbifer</taxon>
    </lineage>
</organism>
<dbReference type="InterPro" id="IPR002071">
    <property type="entry name" value="Thermonucl_AS"/>
</dbReference>
<evidence type="ECO:0000313" key="5">
    <source>
        <dbReference type="EMBL" id="SDK38722.1"/>
    </source>
</evidence>
<dbReference type="STRING" id="658219.SAMN05216212_2237"/>
<evidence type="ECO:0000256" key="1">
    <source>
        <dbReference type="ARBA" id="ARBA00022722"/>
    </source>
</evidence>
<dbReference type="PANTHER" id="PTHR12302:SF3">
    <property type="entry name" value="SERINE_THREONINE-PROTEIN KINASE 31"/>
    <property type="match status" value="1"/>
</dbReference>
<reference evidence="6" key="1">
    <citation type="submission" date="2016-10" db="EMBL/GenBank/DDBJ databases">
        <authorList>
            <person name="Varghese N."/>
            <person name="Submissions S."/>
        </authorList>
    </citation>
    <scope>NUCLEOTIDE SEQUENCE [LARGE SCALE GENOMIC DNA]</scope>
    <source>
        <strain evidence="6">CGMCC 1.10658</strain>
    </source>
</reference>
<dbReference type="SMART" id="SM00318">
    <property type="entry name" value="SNc"/>
    <property type="match status" value="1"/>
</dbReference>
<dbReference type="GO" id="GO:0003676">
    <property type="term" value="F:nucleic acid binding"/>
    <property type="evidence" value="ECO:0007669"/>
    <property type="project" value="InterPro"/>
</dbReference>
<keyword evidence="6" id="KW-1185">Reference proteome</keyword>
<keyword evidence="3" id="KW-0378">Hydrolase</keyword>
<dbReference type="PANTHER" id="PTHR12302">
    <property type="entry name" value="EBNA2 BINDING PROTEIN P100"/>
    <property type="match status" value="1"/>
</dbReference>
<evidence type="ECO:0000256" key="2">
    <source>
        <dbReference type="ARBA" id="ARBA00022759"/>
    </source>
</evidence>
<evidence type="ECO:0000256" key="3">
    <source>
        <dbReference type="ARBA" id="ARBA00022801"/>
    </source>
</evidence>
<dbReference type="AlphaFoldDB" id="A0A1G9BGU0"/>
<dbReference type="InterPro" id="IPR035437">
    <property type="entry name" value="SNase_OB-fold_sf"/>
</dbReference>